<dbReference type="GO" id="GO:0016491">
    <property type="term" value="F:oxidoreductase activity"/>
    <property type="evidence" value="ECO:0007669"/>
    <property type="project" value="InterPro"/>
</dbReference>
<dbReference type="OrthoDB" id="20837at2"/>
<evidence type="ECO:0000313" key="2">
    <source>
        <dbReference type="EMBL" id="KUF13216.1"/>
    </source>
</evidence>
<protein>
    <recommendedName>
        <fullName evidence="1">Amine oxidase domain-containing protein</fullName>
    </recommendedName>
</protein>
<gene>
    <name evidence="2" type="ORF">AT728_38220</name>
</gene>
<dbReference type="AlphaFoldDB" id="A0A0W7WRL9"/>
<dbReference type="InterPro" id="IPR050464">
    <property type="entry name" value="Zeta_carotene_desat/Oxidored"/>
</dbReference>
<feature type="domain" description="Amine oxidase" evidence="1">
    <location>
        <begin position="221"/>
        <end position="311"/>
    </location>
</feature>
<keyword evidence="3" id="KW-1185">Reference proteome</keyword>
<dbReference type="RefSeq" id="WP_058852488.1">
    <property type="nucleotide sequence ID" value="NZ_LOCL01000079.1"/>
</dbReference>
<evidence type="ECO:0000313" key="3">
    <source>
        <dbReference type="Proteomes" id="UP000054804"/>
    </source>
</evidence>
<proteinExistence type="predicted"/>
<dbReference type="Pfam" id="PF13450">
    <property type="entry name" value="NAD_binding_8"/>
    <property type="match status" value="1"/>
</dbReference>
<dbReference type="InterPro" id="IPR036188">
    <property type="entry name" value="FAD/NAD-bd_sf"/>
</dbReference>
<dbReference type="PANTHER" id="PTHR42923:SF20">
    <property type="entry name" value="FLAVIN-CONTAINING AMINE OXIDASEDEHYDROGENASE"/>
    <property type="match status" value="1"/>
</dbReference>
<dbReference type="STRING" id="1765722.AT728_38220"/>
<dbReference type="SUPFAM" id="SSF51905">
    <property type="entry name" value="FAD/NAD(P)-binding domain"/>
    <property type="match status" value="1"/>
</dbReference>
<dbReference type="Proteomes" id="UP000054804">
    <property type="component" value="Unassembled WGS sequence"/>
</dbReference>
<dbReference type="EMBL" id="LOCL01000079">
    <property type="protein sequence ID" value="KUF13216.1"/>
    <property type="molecule type" value="Genomic_DNA"/>
</dbReference>
<sequence>MRIAVIGAGTTGLTAAWLLSPDHDVTVHEAEAGPGGAVRTHVLDTDRGPVPLDLGAQHLSPTDFVAHRALRRLTGIGEDEERTVPLTLTVTAADNEPLLVTPDAAHDTERGRTPVTGTAWEQIGAFLAATAGQQPGTVAHDVAGKPIAAPLPSAFTVAEAADAAGVDKEVRDGILLPWLASYTGCRLADAAAMPARYAAAWALRTPPGRPEDAALWINLSGSLHTLTARLADSLGGRLHLSDPVSGISAGGPRGSAPLTVHTADGAAPVYDRVIVAAPARAAARMLTADPVLAERAVLLDRLPYEPVTVALHRDARYMPPERRHWSAVTVHAHDDRGEPTYWFAAAGGPDVFKSWITHRDEPADVLRLAHFRLPVLTADAMATRRKLHDLRLSPHLQLAGSYLYDIDSQESAVRSALSAAEEIDASAARPSRLRAALEAEAVS</sequence>
<dbReference type="Gene3D" id="3.50.50.60">
    <property type="entry name" value="FAD/NAD(P)-binding domain"/>
    <property type="match status" value="1"/>
</dbReference>
<dbReference type="InterPro" id="IPR002937">
    <property type="entry name" value="Amino_oxidase"/>
</dbReference>
<evidence type="ECO:0000259" key="1">
    <source>
        <dbReference type="Pfam" id="PF01593"/>
    </source>
</evidence>
<accession>A0A0W7WRL9</accession>
<reference evidence="2 3" key="1">
    <citation type="submission" date="2015-12" db="EMBL/GenBank/DDBJ databases">
        <title>Draft genome sequence of Streptomyces silvensis ATCC 53525, a producer of novel hormone antagonists.</title>
        <authorList>
            <person name="Johnston C.W."/>
            <person name="Li Y."/>
            <person name="Magarvey N.A."/>
        </authorList>
    </citation>
    <scope>NUCLEOTIDE SEQUENCE [LARGE SCALE GENOMIC DNA]</scope>
    <source>
        <strain evidence="2 3">ATCC 53525</strain>
    </source>
</reference>
<name>A0A0W7WRL9_9ACTN</name>
<organism evidence="2 3">
    <name type="scientific">Streptomyces silvensis</name>
    <dbReference type="NCBI Taxonomy" id="1765722"/>
    <lineage>
        <taxon>Bacteria</taxon>
        <taxon>Bacillati</taxon>
        <taxon>Actinomycetota</taxon>
        <taxon>Actinomycetes</taxon>
        <taxon>Kitasatosporales</taxon>
        <taxon>Streptomycetaceae</taxon>
        <taxon>Streptomyces</taxon>
    </lineage>
</organism>
<dbReference type="Pfam" id="PF01593">
    <property type="entry name" value="Amino_oxidase"/>
    <property type="match status" value="1"/>
</dbReference>
<dbReference type="PANTHER" id="PTHR42923">
    <property type="entry name" value="PROTOPORPHYRINOGEN OXIDASE"/>
    <property type="match status" value="1"/>
</dbReference>
<comment type="caution">
    <text evidence="2">The sequence shown here is derived from an EMBL/GenBank/DDBJ whole genome shotgun (WGS) entry which is preliminary data.</text>
</comment>